<dbReference type="SUPFAM" id="SSF81653">
    <property type="entry name" value="Calcium ATPase, transduction domain A"/>
    <property type="match status" value="1"/>
</dbReference>
<dbReference type="PROSITE" id="PS00154">
    <property type="entry name" value="ATPASE_E1_E2"/>
    <property type="match status" value="1"/>
</dbReference>
<dbReference type="InterPro" id="IPR036412">
    <property type="entry name" value="HAD-like_sf"/>
</dbReference>
<dbReference type="Pfam" id="PF00690">
    <property type="entry name" value="Cation_ATPase_N"/>
    <property type="match status" value="1"/>
</dbReference>
<evidence type="ECO:0000256" key="1">
    <source>
        <dbReference type="ARBA" id="ARBA00004127"/>
    </source>
</evidence>
<evidence type="ECO:0000256" key="5">
    <source>
        <dbReference type="ARBA" id="ARBA00022840"/>
    </source>
</evidence>
<evidence type="ECO:0000313" key="13">
    <source>
        <dbReference type="Proteomes" id="UP001055553"/>
    </source>
</evidence>
<dbReference type="Gene3D" id="1.20.1110.10">
    <property type="entry name" value="Calcium-transporting ATPase, transmembrane domain"/>
    <property type="match status" value="1"/>
</dbReference>
<dbReference type="GeneID" id="74568498"/>
<dbReference type="Proteomes" id="UP001055553">
    <property type="component" value="Chromosome"/>
</dbReference>
<dbReference type="Gene3D" id="2.70.150.10">
    <property type="entry name" value="Calcium-transporting ATPase, cytoplasmic transduction domain A"/>
    <property type="match status" value="1"/>
</dbReference>
<dbReference type="SFLD" id="SFLDF00027">
    <property type="entry name" value="p-type_atpase"/>
    <property type="match status" value="1"/>
</dbReference>
<feature type="transmembrane region" description="Helical" evidence="10">
    <location>
        <begin position="240"/>
        <end position="258"/>
    </location>
</feature>
<dbReference type="GO" id="GO:0005524">
    <property type="term" value="F:ATP binding"/>
    <property type="evidence" value="ECO:0007669"/>
    <property type="project" value="UniProtKB-KW"/>
</dbReference>
<sequence length="834" mass="96638">MWHSLTVNDVINKLNSSVNGLSDEEASKRLKEYGYNSISNIKNNIKDKIIDYLENPFLLLFIFADILSIIFEGRLESVFISIFLLIYILSDITNDNKSDKIIKSLEKDLEKKVLVIRNKKKKYINSSELVPGDIILLKYGDKVPADIRIIKSFNLEVDESSITGESNPVIKKENVLPLNIPIKERKNMLYYGTYILKGECIGIVVETGLRTYYGSIYKELLKEDNNKTLLEEELNKFSKYIIIFISIIIVILFLLIYIKHTLSLYNLIIFIIALSIVIIPEGLPAALVLIYSISTNKLEKKKIFIKNPSLLEDLGNIDTVVLDKTGTLTYNKLKIEKILYNGRIYNRKSNRRDLKKFLNILYNSLEDLNIGNNIEDPIESEIYNFCKYKNAYKDLNKISINYFDPYRKRTSVIVKINNNKYSIVKGSFDSILNISRYIIYNGKRYDIELFKDKLKRIVEKYSRRGYRVIAIGYKKLLDNNPEKDITFLGILLFKERIRKGLNRYINFLKDLNIDIYIITGDNKFYTENIIKKINIKYNIFDSNNIKNINDEELKNILNNYNVFVNADPEDKYRIVRILKNNNKRVLFLGDGINDSIALKSANIGITFYNASDIAKDSAGIIIMENGLEPIIDLIKEGKRVIYNLKVYLIVLLSELMGSFLFILLGFLIYNDIFLESLQLLILNLVIETINSISISAGSIKDYNIIKNQKLSIFNKNTILEISRNSIFVGLSAIILALATYDNEYIIILFLIISQSILYLHYENVYKIDISKHKEYYISIFLGSFIVSIFLLPYLRNIVLFIIPSIIDIFIFTILSVYLYIIYRIIEKAEGIRGV</sequence>
<keyword evidence="4" id="KW-0547">Nucleotide-binding</keyword>
<dbReference type="Gene3D" id="3.40.1110.10">
    <property type="entry name" value="Calcium-transporting ATPase, cytoplasmic domain N"/>
    <property type="match status" value="2"/>
</dbReference>
<dbReference type="EMBL" id="AP019769">
    <property type="protein sequence ID" value="BBL45704.1"/>
    <property type="molecule type" value="Genomic_DNA"/>
</dbReference>
<dbReference type="InterPro" id="IPR004014">
    <property type="entry name" value="ATPase_P-typ_cation-transptr_N"/>
</dbReference>
<dbReference type="InterPro" id="IPR023298">
    <property type="entry name" value="ATPase_P-typ_TM_dom_sf"/>
</dbReference>
<feature type="transmembrane region" description="Helical" evidence="10">
    <location>
        <begin position="264"/>
        <end position="293"/>
    </location>
</feature>
<proteinExistence type="predicted"/>
<evidence type="ECO:0000256" key="4">
    <source>
        <dbReference type="ARBA" id="ARBA00022741"/>
    </source>
</evidence>
<dbReference type="GO" id="GO:0016020">
    <property type="term" value="C:membrane"/>
    <property type="evidence" value="ECO:0007669"/>
    <property type="project" value="InterPro"/>
</dbReference>
<feature type="transmembrane region" description="Helical" evidence="10">
    <location>
        <begin position="77"/>
        <end position="94"/>
    </location>
</feature>
<keyword evidence="5" id="KW-0067">ATP-binding</keyword>
<dbReference type="InterPro" id="IPR001757">
    <property type="entry name" value="P_typ_ATPase"/>
</dbReference>
<dbReference type="PRINTS" id="PR00120">
    <property type="entry name" value="HATPASE"/>
</dbReference>
<evidence type="ECO:0000256" key="7">
    <source>
        <dbReference type="ARBA" id="ARBA00022967"/>
    </source>
</evidence>
<dbReference type="PANTHER" id="PTHR42861">
    <property type="entry name" value="CALCIUM-TRANSPORTING ATPASE"/>
    <property type="match status" value="1"/>
</dbReference>
<dbReference type="Gene3D" id="3.40.50.1000">
    <property type="entry name" value="HAD superfamily/HAD-like"/>
    <property type="match status" value="2"/>
</dbReference>
<evidence type="ECO:0000259" key="11">
    <source>
        <dbReference type="SMART" id="SM00831"/>
    </source>
</evidence>
<organism evidence="12 13">
    <name type="scientific">Nanobdella aerobiophila</name>
    <dbReference type="NCBI Taxonomy" id="2586965"/>
    <lineage>
        <taxon>Archaea</taxon>
        <taxon>Nanobdellota</taxon>
        <taxon>Nanobdellia</taxon>
        <taxon>Nanobdellales</taxon>
        <taxon>Nanobdellaceae</taxon>
        <taxon>Nanobdella</taxon>
    </lineage>
</organism>
<dbReference type="InterPro" id="IPR023214">
    <property type="entry name" value="HAD_sf"/>
</dbReference>
<dbReference type="SFLD" id="SFLDS00003">
    <property type="entry name" value="Haloacid_Dehalogenase"/>
    <property type="match status" value="1"/>
</dbReference>
<dbReference type="InterPro" id="IPR018303">
    <property type="entry name" value="ATPase_P-typ_P_site"/>
</dbReference>
<feature type="domain" description="Cation-transporting P-type ATPase N-terminal" evidence="11">
    <location>
        <begin position="1"/>
        <end position="73"/>
    </location>
</feature>
<name>A0A915SFX8_9ARCH</name>
<dbReference type="AlphaFoldDB" id="A0A915SFX8"/>
<feature type="transmembrane region" description="Helical" evidence="10">
    <location>
        <begin position="646"/>
        <end position="668"/>
    </location>
</feature>
<keyword evidence="13" id="KW-1185">Reference proteome</keyword>
<comment type="subcellular location">
    <subcellularLocation>
        <location evidence="1">Endomembrane system</location>
        <topology evidence="1">Multi-pass membrane protein</topology>
    </subcellularLocation>
</comment>
<dbReference type="NCBIfam" id="TIGR01494">
    <property type="entry name" value="ATPase_P-type"/>
    <property type="match status" value="2"/>
</dbReference>
<dbReference type="InterPro" id="IPR023299">
    <property type="entry name" value="ATPase_P-typ_cyto_dom_N"/>
</dbReference>
<dbReference type="KEGG" id="naer:MJ1_0552"/>
<dbReference type="Pfam" id="PF00702">
    <property type="entry name" value="Hydrolase"/>
    <property type="match status" value="1"/>
</dbReference>
<keyword evidence="7" id="KW-1278">Translocase</keyword>
<dbReference type="InterPro" id="IPR044492">
    <property type="entry name" value="P_typ_ATPase_HD_dom"/>
</dbReference>
<dbReference type="SUPFAM" id="SSF81665">
    <property type="entry name" value="Calcium ATPase, transmembrane domain M"/>
    <property type="match status" value="1"/>
</dbReference>
<accession>A0A915SFX8</accession>
<evidence type="ECO:0000256" key="10">
    <source>
        <dbReference type="SAM" id="Phobius"/>
    </source>
</evidence>
<dbReference type="Pfam" id="PF00122">
    <property type="entry name" value="E1-E2_ATPase"/>
    <property type="match status" value="1"/>
</dbReference>
<dbReference type="PRINTS" id="PR00119">
    <property type="entry name" value="CATATPASE"/>
</dbReference>
<dbReference type="InterPro" id="IPR008250">
    <property type="entry name" value="ATPase_P-typ_transduc_dom_A_sf"/>
</dbReference>
<dbReference type="SUPFAM" id="SSF56784">
    <property type="entry name" value="HAD-like"/>
    <property type="match status" value="1"/>
</dbReference>
<dbReference type="RefSeq" id="WP_258393018.1">
    <property type="nucleotide sequence ID" value="NZ_AP019769.1"/>
</dbReference>
<evidence type="ECO:0000256" key="2">
    <source>
        <dbReference type="ARBA" id="ARBA00022553"/>
    </source>
</evidence>
<dbReference type="SFLD" id="SFLDG00002">
    <property type="entry name" value="C1.7:_P-type_atpase_like"/>
    <property type="match status" value="1"/>
</dbReference>
<dbReference type="InterPro" id="IPR059000">
    <property type="entry name" value="ATPase_P-type_domA"/>
</dbReference>
<keyword evidence="3 10" id="KW-0812">Transmembrane</keyword>
<keyword evidence="6" id="KW-0460">Magnesium</keyword>
<dbReference type="SUPFAM" id="SSF81660">
    <property type="entry name" value="Metal cation-transporting ATPase, ATP-binding domain N"/>
    <property type="match status" value="1"/>
</dbReference>
<reference evidence="13" key="1">
    <citation type="journal article" date="2022" name="Int. J. Syst. Evol. Microbiol.">
        <title>Nanobdella aerobiophila gen. nov., sp. nov., a thermoacidophilic, obligate ectosymbiotic archaeon, and proposal of Nanobdellaceae fam. nov., Nanobdellales ord. nov. and Nanobdellia class. nov.</title>
        <authorList>
            <person name="Kato S."/>
            <person name="Ogasawara A."/>
            <person name="Itoh T."/>
            <person name="Sakai H.D."/>
            <person name="Shimizu M."/>
            <person name="Yuki M."/>
            <person name="Kaneko M."/>
            <person name="Takashina T."/>
            <person name="Ohkuma M."/>
        </authorList>
    </citation>
    <scope>NUCLEOTIDE SEQUENCE [LARGE SCALE GENOMIC DNA]</scope>
    <source>
        <strain evidence="13">MJ1</strain>
    </source>
</reference>
<evidence type="ECO:0000256" key="6">
    <source>
        <dbReference type="ARBA" id="ARBA00022842"/>
    </source>
</evidence>
<keyword evidence="8 10" id="KW-1133">Transmembrane helix</keyword>
<evidence type="ECO:0000256" key="8">
    <source>
        <dbReference type="ARBA" id="ARBA00022989"/>
    </source>
</evidence>
<feature type="transmembrane region" description="Helical" evidence="10">
    <location>
        <begin position="721"/>
        <end position="738"/>
    </location>
</feature>
<dbReference type="GO" id="GO:0012505">
    <property type="term" value="C:endomembrane system"/>
    <property type="evidence" value="ECO:0007669"/>
    <property type="project" value="UniProtKB-SubCell"/>
</dbReference>
<feature type="transmembrane region" description="Helical" evidence="10">
    <location>
        <begin position="744"/>
        <end position="763"/>
    </location>
</feature>
<dbReference type="FunFam" id="2.70.150.10:FF:000160">
    <property type="entry name" value="Sarcoplasmic/endoplasmic reticulum calcium ATPase 1"/>
    <property type="match status" value="1"/>
</dbReference>
<evidence type="ECO:0000256" key="3">
    <source>
        <dbReference type="ARBA" id="ARBA00022692"/>
    </source>
</evidence>
<dbReference type="GO" id="GO:0016887">
    <property type="term" value="F:ATP hydrolysis activity"/>
    <property type="evidence" value="ECO:0007669"/>
    <property type="project" value="InterPro"/>
</dbReference>
<gene>
    <name evidence="12" type="ORF">MJ1_0552</name>
</gene>
<feature type="transmembrane region" description="Helical" evidence="10">
    <location>
        <begin position="775"/>
        <end position="794"/>
    </location>
</feature>
<evidence type="ECO:0000256" key="9">
    <source>
        <dbReference type="ARBA" id="ARBA00023136"/>
    </source>
</evidence>
<feature type="transmembrane region" description="Helical" evidence="10">
    <location>
        <begin position="800"/>
        <end position="822"/>
    </location>
</feature>
<evidence type="ECO:0000313" key="12">
    <source>
        <dbReference type="EMBL" id="BBL45704.1"/>
    </source>
</evidence>
<keyword evidence="2" id="KW-0597">Phosphoprotein</keyword>
<dbReference type="SMART" id="SM00831">
    <property type="entry name" value="Cation_ATPase_N"/>
    <property type="match status" value="1"/>
</dbReference>
<keyword evidence="9 10" id="KW-0472">Membrane</keyword>
<protein>
    <submittedName>
        <fullName evidence="12">Copper-exporting P-type ATPase B</fullName>
    </submittedName>
</protein>
<feature type="transmembrane region" description="Helical" evidence="10">
    <location>
        <begin position="680"/>
        <end position="700"/>
    </location>
</feature>